<dbReference type="InterPro" id="IPR012823">
    <property type="entry name" value="Flagell_FliJ"/>
</dbReference>
<evidence type="ECO:0000313" key="13">
    <source>
        <dbReference type="Proteomes" id="UP000254958"/>
    </source>
</evidence>
<evidence type="ECO:0000256" key="7">
    <source>
        <dbReference type="ARBA" id="ARBA00022795"/>
    </source>
</evidence>
<dbReference type="AlphaFoldDB" id="A0A370G6V0"/>
<evidence type="ECO:0000256" key="9">
    <source>
        <dbReference type="ARBA" id="ARBA00023136"/>
    </source>
</evidence>
<organism evidence="12 13">
    <name type="scientific">Gluconacetobacter liquefaciens</name>
    <name type="common">Acetobacter liquefaciens</name>
    <dbReference type="NCBI Taxonomy" id="89584"/>
    <lineage>
        <taxon>Bacteria</taxon>
        <taxon>Pseudomonadati</taxon>
        <taxon>Pseudomonadota</taxon>
        <taxon>Alphaproteobacteria</taxon>
        <taxon>Acetobacterales</taxon>
        <taxon>Acetobacteraceae</taxon>
        <taxon>Gluconacetobacter</taxon>
    </lineage>
</organism>
<evidence type="ECO:0000256" key="5">
    <source>
        <dbReference type="ARBA" id="ARBA00022475"/>
    </source>
</evidence>
<evidence type="ECO:0000256" key="3">
    <source>
        <dbReference type="ARBA" id="ARBA00020392"/>
    </source>
</evidence>
<keyword evidence="8" id="KW-0653">Protein transport</keyword>
<evidence type="ECO:0000256" key="8">
    <source>
        <dbReference type="ARBA" id="ARBA00022927"/>
    </source>
</evidence>
<dbReference type="Pfam" id="PF02050">
    <property type="entry name" value="FliJ"/>
    <property type="match status" value="1"/>
</dbReference>
<comment type="caution">
    <text evidence="12">The sequence shown here is derived from an EMBL/GenBank/DDBJ whole genome shotgun (WGS) entry which is preliminary data.</text>
</comment>
<dbReference type="GO" id="GO:0044781">
    <property type="term" value="P:bacterial-type flagellum organization"/>
    <property type="evidence" value="ECO:0007669"/>
    <property type="project" value="UniProtKB-KW"/>
</dbReference>
<keyword evidence="10" id="KW-1006">Bacterial flagellum protein export</keyword>
<dbReference type="GO" id="GO:0006935">
    <property type="term" value="P:chemotaxis"/>
    <property type="evidence" value="ECO:0007669"/>
    <property type="project" value="UniProtKB-KW"/>
</dbReference>
<dbReference type="GO" id="GO:0005886">
    <property type="term" value="C:plasma membrane"/>
    <property type="evidence" value="ECO:0007669"/>
    <property type="project" value="UniProtKB-SubCell"/>
</dbReference>
<keyword evidence="5" id="KW-1003">Cell membrane</keyword>
<reference evidence="12 13" key="1">
    <citation type="submission" date="2018-07" db="EMBL/GenBank/DDBJ databases">
        <title>Genomic Encyclopedia of Type Strains, Phase IV (KMG-IV): sequencing the most valuable type-strain genomes for metagenomic binning, comparative biology and taxonomic classification.</title>
        <authorList>
            <person name="Goeker M."/>
        </authorList>
    </citation>
    <scope>NUCLEOTIDE SEQUENCE [LARGE SCALE GENOMIC DNA]</scope>
    <source>
        <strain evidence="12 13">DSM 5603</strain>
    </source>
</reference>
<evidence type="ECO:0000256" key="10">
    <source>
        <dbReference type="ARBA" id="ARBA00023225"/>
    </source>
</evidence>
<evidence type="ECO:0000313" key="11">
    <source>
        <dbReference type="EMBL" id="MBB2185729.1"/>
    </source>
</evidence>
<evidence type="ECO:0000313" key="12">
    <source>
        <dbReference type="EMBL" id="RDI39535.1"/>
    </source>
</evidence>
<keyword evidence="9" id="KW-0472">Membrane</keyword>
<evidence type="ECO:0000256" key="2">
    <source>
        <dbReference type="ARBA" id="ARBA00010004"/>
    </source>
</evidence>
<keyword evidence="12" id="KW-0966">Cell projection</keyword>
<keyword evidence="4" id="KW-0813">Transport</keyword>
<dbReference type="Proteomes" id="UP000562982">
    <property type="component" value="Unassembled WGS sequence"/>
</dbReference>
<dbReference type="GO" id="GO:0009288">
    <property type="term" value="C:bacterial-type flagellum"/>
    <property type="evidence" value="ECO:0007669"/>
    <property type="project" value="InterPro"/>
</dbReference>
<protein>
    <recommendedName>
        <fullName evidence="3">Flagellar FliJ protein</fullName>
    </recommendedName>
</protein>
<dbReference type="Gene3D" id="1.10.287.1700">
    <property type="match status" value="1"/>
</dbReference>
<dbReference type="OrthoDB" id="7226076at2"/>
<keyword evidence="7" id="KW-1005">Bacterial flagellum biogenesis</keyword>
<keyword evidence="12" id="KW-0969">Cilium</keyword>
<proteinExistence type="inferred from homology"/>
<dbReference type="EMBL" id="JABEQI010000002">
    <property type="protein sequence ID" value="MBB2185729.1"/>
    <property type="molecule type" value="Genomic_DNA"/>
</dbReference>
<evidence type="ECO:0000256" key="4">
    <source>
        <dbReference type="ARBA" id="ARBA00022448"/>
    </source>
</evidence>
<reference evidence="11 14" key="2">
    <citation type="submission" date="2020-04" db="EMBL/GenBank/DDBJ databases">
        <title>Description of novel Gluconacetobacter.</title>
        <authorList>
            <person name="Sombolestani A."/>
        </authorList>
    </citation>
    <scope>NUCLEOTIDE SEQUENCE [LARGE SCALE GENOMIC DNA]</scope>
    <source>
        <strain evidence="11 14">LMG 1382</strain>
    </source>
</reference>
<evidence type="ECO:0000256" key="1">
    <source>
        <dbReference type="ARBA" id="ARBA00004413"/>
    </source>
</evidence>
<keyword evidence="13" id="KW-1185">Reference proteome</keyword>
<comment type="similarity">
    <text evidence="2">Belongs to the FliJ family.</text>
</comment>
<dbReference type="Proteomes" id="UP000254958">
    <property type="component" value="Unassembled WGS sequence"/>
</dbReference>
<gene>
    <name evidence="12" type="ORF">C7453_102325</name>
    <name evidence="11" type="ORF">HLH32_04900</name>
</gene>
<keyword evidence="6" id="KW-0145">Chemotaxis</keyword>
<evidence type="ECO:0000256" key="6">
    <source>
        <dbReference type="ARBA" id="ARBA00022500"/>
    </source>
</evidence>
<comment type="subcellular location">
    <subcellularLocation>
        <location evidence="1">Cell membrane</location>
        <topology evidence="1">Peripheral membrane protein</topology>
        <orientation evidence="1">Cytoplasmic side</orientation>
    </subcellularLocation>
</comment>
<dbReference type="EMBL" id="QQAW01000002">
    <property type="protein sequence ID" value="RDI39535.1"/>
    <property type="molecule type" value="Genomic_DNA"/>
</dbReference>
<keyword evidence="12" id="KW-0282">Flagellum</keyword>
<dbReference type="RefSeq" id="WP_114726399.1">
    <property type="nucleotide sequence ID" value="NZ_BJMI01000001.1"/>
</dbReference>
<sequence>MNARTRALRSLIRLHKTKVDQAKAAMVEALASEHTARIQLESCQATIESERQAAMSEHVSMDDFRRWLPFGQEAVERAENTLHSASQASEQAREALMQANAALKAATSILDRRMEEEKEIATRRERAEIDDLSRRVRMMPG</sequence>
<dbReference type="InterPro" id="IPR053716">
    <property type="entry name" value="Flag_assembly_chemotaxis_eff"/>
</dbReference>
<evidence type="ECO:0000313" key="14">
    <source>
        <dbReference type="Proteomes" id="UP000562982"/>
    </source>
</evidence>
<dbReference type="GO" id="GO:0071973">
    <property type="term" value="P:bacterial-type flagellum-dependent cell motility"/>
    <property type="evidence" value="ECO:0007669"/>
    <property type="project" value="InterPro"/>
</dbReference>
<dbReference type="GO" id="GO:0015031">
    <property type="term" value="P:protein transport"/>
    <property type="evidence" value="ECO:0007669"/>
    <property type="project" value="UniProtKB-KW"/>
</dbReference>
<name>A0A370G6V0_GLULI</name>
<accession>A0A370G6V0</accession>